<protein>
    <submittedName>
        <fullName evidence="1">Uncharacterized protein</fullName>
    </submittedName>
</protein>
<dbReference type="EMBL" id="CAWVOK010000009">
    <property type="protein sequence ID" value="CAK8162549.1"/>
    <property type="molecule type" value="Genomic_DNA"/>
</dbReference>
<gene>
    <name evidence="1" type="ORF">CAXC1_180057</name>
</gene>
<evidence type="ECO:0000313" key="2">
    <source>
        <dbReference type="Proteomes" id="UP001314181"/>
    </source>
</evidence>
<sequence>MNDIENLDQSFSLHDCKGYHNVIITSFENDDLSDGQILQYDDIVTIDSEYFTTHTVSFAGDDLLYQLSGDVFVHHIEIFSISDAVFISGNDQDTGMSDAFFIDLL</sequence>
<dbReference type="RefSeq" id="WP_338363656.1">
    <property type="nucleotide sequence ID" value="NZ_CAWVOK010000009.1"/>
</dbReference>
<accession>A0ABP0EVC7</accession>
<dbReference type="Proteomes" id="UP001314181">
    <property type="component" value="Unassembled WGS sequence"/>
</dbReference>
<evidence type="ECO:0000313" key="1">
    <source>
        <dbReference type="EMBL" id="CAK8162549.1"/>
    </source>
</evidence>
<organism evidence="1 2">
    <name type="scientific">Candidatus Xenohaliotis californiensis</name>
    <dbReference type="NCBI Taxonomy" id="84677"/>
    <lineage>
        <taxon>Bacteria</taxon>
        <taxon>Pseudomonadati</taxon>
        <taxon>Pseudomonadota</taxon>
        <taxon>Alphaproteobacteria</taxon>
        <taxon>Rickettsiales</taxon>
        <taxon>Anaplasmataceae</taxon>
        <taxon>Candidatus Xenohaliotis</taxon>
    </lineage>
</organism>
<proteinExistence type="predicted"/>
<comment type="caution">
    <text evidence="1">The sequence shown here is derived from an EMBL/GenBank/DDBJ whole genome shotgun (WGS) entry which is preliminary data.</text>
</comment>
<name>A0ABP0EVC7_9RICK</name>
<keyword evidence="2" id="KW-1185">Reference proteome</keyword>
<reference evidence="1 2" key="1">
    <citation type="submission" date="2024-01" db="EMBL/GenBank/DDBJ databases">
        <authorList>
            <person name="Kunselman E."/>
        </authorList>
    </citation>
    <scope>NUCLEOTIDE SEQUENCE [LARGE SCALE GENOMIC DNA]</scope>
    <source>
        <strain evidence="1">2 abalone samples</strain>
    </source>
</reference>